<evidence type="ECO:0000259" key="7">
    <source>
        <dbReference type="PROSITE" id="PS51686"/>
    </source>
</evidence>
<keyword evidence="11" id="KW-1185">Reference proteome</keyword>
<dbReference type="Gene3D" id="3.40.50.150">
    <property type="entry name" value="Vaccinia Virus protein VP39"/>
    <property type="match status" value="1"/>
</dbReference>
<dbReference type="EMBL" id="CP013011">
    <property type="protein sequence ID" value="ALL00529.1"/>
    <property type="molecule type" value="Genomic_DNA"/>
</dbReference>
<dbReference type="InterPro" id="IPR018314">
    <property type="entry name" value="RsmB/NOL1/NOP2-like_CS"/>
</dbReference>
<sequence length="345" mass="38228">MPQLSGRKTVYRSAVETLRERLASLEQDEELAARAEQLASKYVFIHVHQALRYLALLGSEAEKLLETNEDSIMKTIRVNTLLTSVEELAERLEEKGVKTRSHPYIWYGLVVEETPYPIGALHEYMQGLYTVQGPASMMVVPALAPEGAKRIADMCAGAGVKTSQIAQHNTATTIIATDINRRKLLALKNNMSRLAVFNVTALHMDARWLPKLGTFDAILLDAPCSGEGLLPFKRGRWPRSFNDILSRVELQLELLDAALDALAPGGAMVYATCSISVEENEYVVSTLLENRGDFEVEEPGYTAGSPGITKYLDLDLDPSVAKCRRFFPHRNATEGFTICRLVKTG</sequence>
<keyword evidence="2 8" id="KW-0489">Methyltransferase</keyword>
<accession>A0A0N7JCW5</accession>
<dbReference type="GO" id="GO:0006396">
    <property type="term" value="P:RNA processing"/>
    <property type="evidence" value="ECO:0007669"/>
    <property type="project" value="InterPro"/>
</dbReference>
<organism evidence="8 10">
    <name type="scientific">Pyrodictium delaneyi</name>
    <dbReference type="NCBI Taxonomy" id="1273541"/>
    <lineage>
        <taxon>Archaea</taxon>
        <taxon>Thermoproteota</taxon>
        <taxon>Thermoprotei</taxon>
        <taxon>Desulfurococcales</taxon>
        <taxon>Pyrodictiaceae</taxon>
        <taxon>Pyrodictium</taxon>
    </lineage>
</organism>
<reference evidence="8 10" key="1">
    <citation type="submission" date="2015-10" db="EMBL/GenBank/DDBJ databases">
        <title>Complete genome sequence of hyperthermophilic archaeon Pyrodictium delaneyi Su06.</title>
        <authorList>
            <person name="Jung J.-H."/>
            <person name="Lin J."/>
            <person name="Holden J.F."/>
            <person name="Park C.-S."/>
        </authorList>
    </citation>
    <scope>NUCLEOTIDE SEQUENCE [LARGE SCALE GENOMIC DNA]</scope>
    <source>
        <strain evidence="8 10">Su06</strain>
    </source>
</reference>
<dbReference type="PANTHER" id="PTHR22807">
    <property type="entry name" value="NOP2 YEAST -RELATED NOL1/NOP2/FMU SUN DOMAIN-CONTAINING"/>
    <property type="match status" value="1"/>
</dbReference>
<feature type="coiled-coil region" evidence="6">
    <location>
        <begin position="8"/>
        <end position="35"/>
    </location>
</feature>
<proteinExistence type="inferred from homology"/>
<evidence type="ECO:0000313" key="10">
    <source>
        <dbReference type="Proteomes" id="UP000058613"/>
    </source>
</evidence>
<dbReference type="InterPro" id="IPR011023">
    <property type="entry name" value="Nop2p"/>
</dbReference>
<dbReference type="GO" id="GO:0008757">
    <property type="term" value="F:S-adenosylmethionine-dependent methyltransferase activity"/>
    <property type="evidence" value="ECO:0007669"/>
    <property type="project" value="InterPro"/>
</dbReference>
<evidence type="ECO:0000256" key="5">
    <source>
        <dbReference type="ARBA" id="ARBA00022884"/>
    </source>
</evidence>
<dbReference type="GO" id="GO:0003723">
    <property type="term" value="F:RNA binding"/>
    <property type="evidence" value="ECO:0007669"/>
    <property type="project" value="UniProtKB-KW"/>
</dbReference>
<dbReference type="Proteomes" id="UP000196694">
    <property type="component" value="Unassembled WGS sequence"/>
</dbReference>
<dbReference type="SUPFAM" id="SSF53335">
    <property type="entry name" value="S-adenosyl-L-methionine-dependent methyltransferases"/>
    <property type="match status" value="1"/>
</dbReference>
<dbReference type="GeneID" id="26098808"/>
<evidence type="ECO:0000313" key="11">
    <source>
        <dbReference type="Proteomes" id="UP000196694"/>
    </source>
</evidence>
<dbReference type="KEGG" id="pdl:Pyrde_0479"/>
<reference evidence="9 11" key="2">
    <citation type="submission" date="2017-05" db="EMBL/GenBank/DDBJ databases">
        <title>The draft genome of the hyperthermophilic archaeon 'Pyrodictium delaneyi strain Hulk', an iron and nitrate reducer, reveals the capacity for sulfate reduction.</title>
        <authorList>
            <person name="Demey L.M."/>
            <person name="Miller C."/>
            <person name="Manzella M."/>
            <person name="Reguera G."/>
            <person name="Kashefi K."/>
        </authorList>
    </citation>
    <scope>NUCLEOTIDE SEQUENCE [LARGE SCALE GENOMIC DNA]</scope>
    <source>
        <strain evidence="9 11">Hulk</strain>
    </source>
</reference>
<feature type="domain" description="SAM-dependent MTase RsmB/NOP-type" evidence="7">
    <location>
        <begin position="64"/>
        <end position="344"/>
    </location>
</feature>
<dbReference type="AlphaFoldDB" id="A0A0N7JCW5"/>
<evidence type="ECO:0000256" key="6">
    <source>
        <dbReference type="SAM" id="Coils"/>
    </source>
</evidence>
<dbReference type="PROSITE" id="PS01153">
    <property type="entry name" value="NOL1_NOP2_SUN"/>
    <property type="match status" value="1"/>
</dbReference>
<keyword evidence="3" id="KW-0808">Transferase</keyword>
<evidence type="ECO:0000256" key="2">
    <source>
        <dbReference type="ARBA" id="ARBA00022603"/>
    </source>
</evidence>
<dbReference type="NCBIfam" id="TIGR00446">
    <property type="entry name" value="nop2p"/>
    <property type="match status" value="1"/>
</dbReference>
<dbReference type="InterPro" id="IPR001678">
    <property type="entry name" value="MeTrfase_RsmB-F_NOP2_dom"/>
</dbReference>
<dbReference type="GO" id="GO:0001510">
    <property type="term" value="P:RNA methylation"/>
    <property type="evidence" value="ECO:0007669"/>
    <property type="project" value="InterPro"/>
</dbReference>
<evidence type="ECO:0000256" key="3">
    <source>
        <dbReference type="ARBA" id="ARBA00022679"/>
    </source>
</evidence>
<protein>
    <submittedName>
        <fullName evidence="8">tRNA/RNA cytosine-C5-methylase</fullName>
    </submittedName>
</protein>
<keyword evidence="4" id="KW-0949">S-adenosyl-L-methionine</keyword>
<dbReference type="OrthoDB" id="14725at2157"/>
<dbReference type="PROSITE" id="PS51686">
    <property type="entry name" value="SAM_MT_RSMB_NOP"/>
    <property type="match status" value="1"/>
</dbReference>
<dbReference type="InterPro" id="IPR054728">
    <property type="entry name" value="RsmB-like_ferredoxin"/>
</dbReference>
<dbReference type="InterPro" id="IPR023267">
    <property type="entry name" value="RCMT"/>
</dbReference>
<dbReference type="RefSeq" id="WP_055407895.1">
    <property type="nucleotide sequence ID" value="NZ_CP013011.1"/>
</dbReference>
<keyword evidence="5" id="KW-0694">RNA-binding</keyword>
<name>A0A0N7JCW5_9CREN</name>
<evidence type="ECO:0000313" key="9">
    <source>
        <dbReference type="EMBL" id="OWJ53994.1"/>
    </source>
</evidence>
<dbReference type="PRINTS" id="PR02008">
    <property type="entry name" value="RCMTFAMILY"/>
</dbReference>
<gene>
    <name evidence="9" type="ORF">Pdsh_08955</name>
    <name evidence="8" type="ORF">Pyrde_0479</name>
</gene>
<dbReference type="STRING" id="1273541.Pyrde_0479"/>
<dbReference type="InterPro" id="IPR029063">
    <property type="entry name" value="SAM-dependent_MTases_sf"/>
</dbReference>
<evidence type="ECO:0000256" key="4">
    <source>
        <dbReference type="ARBA" id="ARBA00022691"/>
    </source>
</evidence>
<evidence type="ECO:0000256" key="1">
    <source>
        <dbReference type="ARBA" id="ARBA00007494"/>
    </source>
</evidence>
<dbReference type="CDD" id="cd02440">
    <property type="entry name" value="AdoMet_MTases"/>
    <property type="match status" value="1"/>
</dbReference>
<dbReference type="Pfam" id="PF22458">
    <property type="entry name" value="RsmF-B_ferredox"/>
    <property type="match status" value="1"/>
</dbReference>
<evidence type="ECO:0000313" key="8">
    <source>
        <dbReference type="EMBL" id="ALL00529.1"/>
    </source>
</evidence>
<comment type="similarity">
    <text evidence="1">Belongs to the class I-like SAM-binding methyltransferase superfamily. RsmB/NOP family.</text>
</comment>
<keyword evidence="6" id="KW-0175">Coiled coil</keyword>
<dbReference type="InterPro" id="IPR049560">
    <property type="entry name" value="MeTrfase_RsmB-F_NOP2_cat"/>
</dbReference>
<dbReference type="GO" id="GO:0008173">
    <property type="term" value="F:RNA methyltransferase activity"/>
    <property type="evidence" value="ECO:0007669"/>
    <property type="project" value="InterPro"/>
</dbReference>
<dbReference type="Proteomes" id="UP000058613">
    <property type="component" value="Chromosome"/>
</dbReference>
<dbReference type="EMBL" id="NCQP01000007">
    <property type="protein sequence ID" value="OWJ53994.1"/>
    <property type="molecule type" value="Genomic_DNA"/>
</dbReference>
<dbReference type="Gene3D" id="3.30.70.1170">
    <property type="entry name" value="Sun protein, domain 3"/>
    <property type="match status" value="1"/>
</dbReference>
<dbReference type="Pfam" id="PF01189">
    <property type="entry name" value="Methyltr_RsmB-F"/>
    <property type="match status" value="1"/>
</dbReference>
<dbReference type="PANTHER" id="PTHR22807:SF30">
    <property type="entry name" value="28S RRNA (CYTOSINE(4447)-C(5))-METHYLTRANSFERASE-RELATED"/>
    <property type="match status" value="1"/>
</dbReference>